<dbReference type="InterPro" id="IPR008984">
    <property type="entry name" value="SMAD_FHA_dom_sf"/>
</dbReference>
<evidence type="ECO:0000313" key="4">
    <source>
        <dbReference type="EMBL" id="ACB53998.1"/>
    </source>
</evidence>
<dbReference type="Pfam" id="PF13188">
    <property type="entry name" value="PAS_8"/>
    <property type="match status" value="1"/>
</dbReference>
<dbReference type="PROSITE" id="PS50887">
    <property type="entry name" value="GGDEF"/>
    <property type="match status" value="1"/>
</dbReference>
<keyword evidence="5" id="KW-1185">Reference proteome</keyword>
<dbReference type="InterPro" id="IPR000014">
    <property type="entry name" value="PAS"/>
</dbReference>
<dbReference type="FunFam" id="3.30.70.270:FF:000001">
    <property type="entry name" value="Diguanylate cyclase domain protein"/>
    <property type="match status" value="1"/>
</dbReference>
<dbReference type="Gene3D" id="2.60.200.20">
    <property type="match status" value="1"/>
</dbReference>
<dbReference type="PROSITE" id="PS50883">
    <property type="entry name" value="EAL"/>
    <property type="match status" value="1"/>
</dbReference>
<dbReference type="Gene3D" id="3.30.70.270">
    <property type="match status" value="1"/>
</dbReference>
<dbReference type="AlphaFoldDB" id="B1WW70"/>
<dbReference type="InterPro" id="IPR000160">
    <property type="entry name" value="GGDEF_dom"/>
</dbReference>
<dbReference type="InterPro" id="IPR000253">
    <property type="entry name" value="FHA_dom"/>
</dbReference>
<dbReference type="FunFam" id="3.20.20.450:FF:000001">
    <property type="entry name" value="Cyclic di-GMP phosphodiesterase yahA"/>
    <property type="match status" value="1"/>
</dbReference>
<evidence type="ECO:0000313" key="5">
    <source>
        <dbReference type="Proteomes" id="UP000001203"/>
    </source>
</evidence>
<dbReference type="Pfam" id="PF00990">
    <property type="entry name" value="GGDEF"/>
    <property type="match status" value="1"/>
</dbReference>
<evidence type="ECO:0000259" key="3">
    <source>
        <dbReference type="PROSITE" id="PS50887"/>
    </source>
</evidence>
<proteinExistence type="predicted"/>
<dbReference type="HOGENOM" id="CLU_000445_70_20_3"/>
<dbReference type="PANTHER" id="PTHR44757:SF2">
    <property type="entry name" value="BIOFILM ARCHITECTURE MAINTENANCE PROTEIN MBAA"/>
    <property type="match status" value="1"/>
</dbReference>
<dbReference type="SUPFAM" id="SSF141868">
    <property type="entry name" value="EAL domain-like"/>
    <property type="match status" value="1"/>
</dbReference>
<dbReference type="Pfam" id="PF00498">
    <property type="entry name" value="FHA"/>
    <property type="match status" value="1"/>
</dbReference>
<dbReference type="PANTHER" id="PTHR44757">
    <property type="entry name" value="DIGUANYLATE CYCLASE DGCP"/>
    <property type="match status" value="1"/>
</dbReference>
<dbReference type="SMART" id="SM00240">
    <property type="entry name" value="FHA"/>
    <property type="match status" value="1"/>
</dbReference>
<name>B1WW70_CROS5</name>
<dbReference type="SMART" id="SM00267">
    <property type="entry name" value="GGDEF"/>
    <property type="match status" value="1"/>
</dbReference>
<evidence type="ECO:0000259" key="2">
    <source>
        <dbReference type="PROSITE" id="PS50883"/>
    </source>
</evidence>
<dbReference type="InterPro" id="IPR001633">
    <property type="entry name" value="EAL_dom"/>
</dbReference>
<dbReference type="InterPro" id="IPR035919">
    <property type="entry name" value="EAL_sf"/>
</dbReference>
<dbReference type="Pfam" id="PF00563">
    <property type="entry name" value="EAL"/>
    <property type="match status" value="1"/>
</dbReference>
<gene>
    <name evidence="4" type="ordered locus">cce_4650</name>
</gene>
<dbReference type="CDD" id="cd01948">
    <property type="entry name" value="EAL"/>
    <property type="match status" value="1"/>
</dbReference>
<dbReference type="SUPFAM" id="SSF55073">
    <property type="entry name" value="Nucleotide cyclase"/>
    <property type="match status" value="1"/>
</dbReference>
<dbReference type="EMBL" id="CP000806">
    <property type="protein sequence ID" value="ACB53998.1"/>
    <property type="molecule type" value="Genomic_DNA"/>
</dbReference>
<dbReference type="SMART" id="SM00052">
    <property type="entry name" value="EAL"/>
    <property type="match status" value="1"/>
</dbReference>
<dbReference type="KEGG" id="cyt:cce_4650"/>
<dbReference type="NCBIfam" id="TIGR00254">
    <property type="entry name" value="GGDEF"/>
    <property type="match status" value="1"/>
</dbReference>
<dbReference type="Gene3D" id="3.20.20.450">
    <property type="entry name" value="EAL domain"/>
    <property type="match status" value="1"/>
</dbReference>
<reference evidence="4 5" key="1">
    <citation type="journal article" date="2008" name="Proc. Natl. Acad. Sci. U.S.A.">
        <title>The genome of Cyanothece 51142, a unicellular diazotrophic cyanobacterium important in the marine nitrogen cycle.</title>
        <authorList>
            <person name="Welsh E.A."/>
            <person name="Liberton M."/>
            <person name="Stoeckel J."/>
            <person name="Loh T."/>
            <person name="Elvitigala T."/>
            <person name="Wang C."/>
            <person name="Wollam A."/>
            <person name="Fulton R.S."/>
            <person name="Clifton S.W."/>
            <person name="Jacobs J.M."/>
            <person name="Aurora R."/>
            <person name="Ghosh B.K."/>
            <person name="Sherman L.A."/>
            <person name="Smith R.D."/>
            <person name="Wilson R.K."/>
            <person name="Pakrasi H.B."/>
        </authorList>
    </citation>
    <scope>NUCLEOTIDE SEQUENCE [LARGE SCALE GENOMIC DNA]</scope>
    <source>
        <strain evidence="5">ATCC 51142 / BH68</strain>
    </source>
</reference>
<protein>
    <recommendedName>
        <fullName evidence="6">Diguanylate cyclase/phosphodiesterase</fullName>
    </recommendedName>
</protein>
<organism evidence="4 5">
    <name type="scientific">Crocosphaera subtropica (strain ATCC 51142 / BH68)</name>
    <name type="common">Cyanothece sp. (strain ATCC 51142)</name>
    <dbReference type="NCBI Taxonomy" id="43989"/>
    <lineage>
        <taxon>Bacteria</taxon>
        <taxon>Bacillati</taxon>
        <taxon>Cyanobacteriota</taxon>
        <taxon>Cyanophyceae</taxon>
        <taxon>Oscillatoriophycideae</taxon>
        <taxon>Chroococcales</taxon>
        <taxon>Aphanothecaceae</taxon>
        <taxon>Crocosphaera</taxon>
        <taxon>Crocosphaera subtropica</taxon>
    </lineage>
</organism>
<dbReference type="CDD" id="cd01949">
    <property type="entry name" value="GGDEF"/>
    <property type="match status" value="1"/>
</dbReference>
<dbReference type="SUPFAM" id="SSF49879">
    <property type="entry name" value="SMAD/FHA domain"/>
    <property type="match status" value="1"/>
</dbReference>
<sequence>MLTNVLQTKTDQDNKHILAFNLTNNQQIIHLEDSQYSIGRSPENSIVIESEAISRFHATILKQINKDGEISFVIIDGVPSGEPSRNGLFINGNKCLKHKLEHGDIIQFEPETQANYYVLQKKSEEYIKNLLPRVSAKTTSSFPSFLPPTSNEPVKQTLIVAEPDLSHSLADFQKFASLIELSPNPILEIDYQGKLIYANSSAKLHFRDLKQTQMNHPIVRGLFNNNESRQGNLLVREITIGQVVFEQHIHYLPQEKLIRCYLFDVTQRREAEEILKYKAFHDELTGLPNRAFLHEHLSLALGNAQRNKSLMAILLLDVDGFKNINDTLGHSIGDLILKCFAKRLQSQVRQGDLVCRWGGDEFIILLSRIKEPKEAAQFAERLLEVFKHPITVEGNLIYLKSSIGITIYPEDGQDQETLLKSADLALYKTKNSGRNNYQFYHSKMASEMKAEFELENALHKAVEQEEFYLHYQPQVNIRTGKIEGIEALIRWESSSLGPISPQKFIPLAEKTGLIQPIGEWVIKQACQQAKTWQNMGLEFLKIAINLSPQQFQQFNLIDRINEILHSTQLPPQFLELEVTESSLMQNIDLTRETLKVFRDMEISISMDDFGTGHSSLAYLKQFPFQTLKIDRSFIKDLHNNTQEQAIVAAIMTLSRGLNLRVVAEGIENTEQLNILKTLECEQMQGYFFSRPLSAQKMMFFLSNFQKIKD</sequence>
<dbReference type="RefSeq" id="WP_009543304.1">
    <property type="nucleotide sequence ID" value="NC_010546.1"/>
</dbReference>
<feature type="domain" description="FHA" evidence="1">
    <location>
        <begin position="36"/>
        <end position="95"/>
    </location>
</feature>
<dbReference type="PROSITE" id="PS50006">
    <property type="entry name" value="FHA_DOMAIN"/>
    <property type="match status" value="1"/>
</dbReference>
<dbReference type="InterPro" id="IPR043128">
    <property type="entry name" value="Rev_trsase/Diguanyl_cyclase"/>
</dbReference>
<dbReference type="eggNOG" id="COG5001">
    <property type="taxonomic scope" value="Bacteria"/>
</dbReference>
<dbReference type="OrthoDB" id="415644at2"/>
<dbReference type="STRING" id="43989.cce_4650"/>
<dbReference type="InterPro" id="IPR052155">
    <property type="entry name" value="Biofilm_reg_signaling"/>
</dbReference>
<dbReference type="Proteomes" id="UP000001203">
    <property type="component" value="Chromosome circular"/>
</dbReference>
<accession>B1WW70</accession>
<feature type="domain" description="GGDEF" evidence="3">
    <location>
        <begin position="309"/>
        <end position="442"/>
    </location>
</feature>
<dbReference type="InterPro" id="IPR029787">
    <property type="entry name" value="Nucleotide_cyclase"/>
</dbReference>
<evidence type="ECO:0008006" key="6">
    <source>
        <dbReference type="Google" id="ProtNLM"/>
    </source>
</evidence>
<evidence type="ECO:0000259" key="1">
    <source>
        <dbReference type="PROSITE" id="PS50006"/>
    </source>
</evidence>
<feature type="domain" description="EAL" evidence="2">
    <location>
        <begin position="451"/>
        <end position="705"/>
    </location>
</feature>